<accession>A0A0L7LMX8</accession>
<evidence type="ECO:0000313" key="1">
    <source>
        <dbReference type="EMBL" id="KOB76908.1"/>
    </source>
</evidence>
<keyword evidence="2" id="KW-1185">Reference proteome</keyword>
<dbReference type="EMBL" id="JTDY01000497">
    <property type="protein sequence ID" value="KOB76908.1"/>
    <property type="molecule type" value="Genomic_DNA"/>
</dbReference>
<dbReference type="Proteomes" id="UP000037510">
    <property type="component" value="Unassembled WGS sequence"/>
</dbReference>
<sequence>MTTAVRLHKLFQFIDSYRSEHRLIGFLHIGNDYSVFLRAPKPHDTELIYELYEAQNIPDVGKYKPRLLAISKVPIEYIREQLMTFRSELYEAKHVDGNVIPGTQVKTLREWQIKQALNFQSNNGMLQEKMPILRTVL</sequence>
<name>A0A0L7LMX8_OPEBR</name>
<dbReference type="GO" id="GO:0016874">
    <property type="term" value="F:ligase activity"/>
    <property type="evidence" value="ECO:0007669"/>
    <property type="project" value="UniProtKB-KW"/>
</dbReference>
<gene>
    <name evidence="1" type="ORF">OBRU01_05024</name>
</gene>
<comment type="caution">
    <text evidence="1">The sequence shown here is derived from an EMBL/GenBank/DDBJ whole genome shotgun (WGS) entry which is preliminary data.</text>
</comment>
<protein>
    <submittedName>
        <fullName evidence="1">Succinyl-CoA ligase [ADP-forming] subunit beta</fullName>
    </submittedName>
</protein>
<reference evidence="1 2" key="1">
    <citation type="journal article" date="2015" name="Genome Biol. Evol.">
        <title>The genome of winter moth (Operophtera brumata) provides a genomic perspective on sexual dimorphism and phenology.</title>
        <authorList>
            <person name="Derks M.F."/>
            <person name="Smit S."/>
            <person name="Salis L."/>
            <person name="Schijlen E."/>
            <person name="Bossers A."/>
            <person name="Mateman C."/>
            <person name="Pijl A.S."/>
            <person name="de Ridder D."/>
            <person name="Groenen M.A."/>
            <person name="Visser M.E."/>
            <person name="Megens H.J."/>
        </authorList>
    </citation>
    <scope>NUCLEOTIDE SEQUENCE [LARGE SCALE GENOMIC DNA]</scope>
    <source>
        <strain evidence="1">WM2013NL</strain>
        <tissue evidence="1">Head and thorax</tissue>
    </source>
</reference>
<keyword evidence="1" id="KW-0436">Ligase</keyword>
<organism evidence="1 2">
    <name type="scientific">Operophtera brumata</name>
    <name type="common">Winter moth</name>
    <name type="synonym">Phalaena brumata</name>
    <dbReference type="NCBI Taxonomy" id="104452"/>
    <lineage>
        <taxon>Eukaryota</taxon>
        <taxon>Metazoa</taxon>
        <taxon>Ecdysozoa</taxon>
        <taxon>Arthropoda</taxon>
        <taxon>Hexapoda</taxon>
        <taxon>Insecta</taxon>
        <taxon>Pterygota</taxon>
        <taxon>Neoptera</taxon>
        <taxon>Endopterygota</taxon>
        <taxon>Lepidoptera</taxon>
        <taxon>Glossata</taxon>
        <taxon>Ditrysia</taxon>
        <taxon>Geometroidea</taxon>
        <taxon>Geometridae</taxon>
        <taxon>Larentiinae</taxon>
        <taxon>Operophtera</taxon>
    </lineage>
</organism>
<evidence type="ECO:0000313" key="2">
    <source>
        <dbReference type="Proteomes" id="UP000037510"/>
    </source>
</evidence>
<proteinExistence type="predicted"/>
<dbReference type="AlphaFoldDB" id="A0A0L7LMX8"/>